<keyword evidence="5" id="KW-0256">Endoplasmic reticulum</keyword>
<name>A0A9W8LSG6_9FUNG</name>
<keyword evidence="6 10" id="KW-1133">Transmembrane helix</keyword>
<evidence type="ECO:0000256" key="1">
    <source>
        <dbReference type="ARBA" id="ARBA00004477"/>
    </source>
</evidence>
<dbReference type="Proteomes" id="UP001140094">
    <property type="component" value="Unassembled WGS sequence"/>
</dbReference>
<evidence type="ECO:0000256" key="8">
    <source>
        <dbReference type="ARBA" id="ARBA00045204"/>
    </source>
</evidence>
<evidence type="ECO:0000256" key="7">
    <source>
        <dbReference type="ARBA" id="ARBA00023136"/>
    </source>
</evidence>
<gene>
    <name evidence="11" type="ORF">H4R20_004798</name>
</gene>
<dbReference type="PANTHER" id="PTHR13202">
    <property type="entry name" value="MICROSOMAL SIGNAL PEPTIDASE 12 KDA SUBUNIT"/>
    <property type="match status" value="1"/>
</dbReference>
<dbReference type="AlphaFoldDB" id="A0A9W8LSG6"/>
<dbReference type="EMBL" id="JANBUO010001383">
    <property type="protein sequence ID" value="KAJ2798498.1"/>
    <property type="molecule type" value="Genomic_DNA"/>
</dbReference>
<evidence type="ECO:0000256" key="3">
    <source>
        <dbReference type="ARBA" id="ARBA00017059"/>
    </source>
</evidence>
<comment type="function">
    <text evidence="8">Component of the signal peptidase complex (SPC) which catalyzes the cleavage of N-terminal signal sequences from nascent proteins as they are translocated into the lumen of the endoplasmic reticulum. Dispensable for SPC enzymatic activity.</text>
</comment>
<comment type="similarity">
    <text evidence="2">Belongs to the SPCS1 family.</text>
</comment>
<dbReference type="GO" id="GO:0045047">
    <property type="term" value="P:protein targeting to ER"/>
    <property type="evidence" value="ECO:0007669"/>
    <property type="project" value="TreeGrafter"/>
</dbReference>
<proteinExistence type="inferred from homology"/>
<evidence type="ECO:0000256" key="2">
    <source>
        <dbReference type="ARBA" id="ARBA00005245"/>
    </source>
</evidence>
<keyword evidence="7 10" id="KW-0472">Membrane</keyword>
<organism evidence="11 12">
    <name type="scientific">Coemansia guatemalensis</name>
    <dbReference type="NCBI Taxonomy" id="2761395"/>
    <lineage>
        <taxon>Eukaryota</taxon>
        <taxon>Fungi</taxon>
        <taxon>Fungi incertae sedis</taxon>
        <taxon>Zoopagomycota</taxon>
        <taxon>Kickxellomycotina</taxon>
        <taxon>Kickxellomycetes</taxon>
        <taxon>Kickxellales</taxon>
        <taxon>Kickxellaceae</taxon>
        <taxon>Coemansia</taxon>
    </lineage>
</organism>
<dbReference type="OrthoDB" id="263893at2759"/>
<evidence type="ECO:0000256" key="9">
    <source>
        <dbReference type="SAM" id="MobiDB-lite"/>
    </source>
</evidence>
<dbReference type="GO" id="GO:0005787">
    <property type="term" value="C:signal peptidase complex"/>
    <property type="evidence" value="ECO:0007669"/>
    <property type="project" value="InterPro"/>
</dbReference>
<feature type="transmembrane region" description="Helical" evidence="10">
    <location>
        <begin position="90"/>
        <end position="111"/>
    </location>
</feature>
<dbReference type="InterPro" id="IPR009542">
    <property type="entry name" value="Spc1/SPCS1"/>
</dbReference>
<evidence type="ECO:0000256" key="6">
    <source>
        <dbReference type="ARBA" id="ARBA00022989"/>
    </source>
</evidence>
<evidence type="ECO:0000313" key="12">
    <source>
        <dbReference type="Proteomes" id="UP001140094"/>
    </source>
</evidence>
<evidence type="ECO:0000256" key="10">
    <source>
        <dbReference type="SAM" id="Phobius"/>
    </source>
</evidence>
<dbReference type="PANTHER" id="PTHR13202:SF0">
    <property type="entry name" value="SIGNAL PEPTIDASE COMPLEX SUBUNIT 1"/>
    <property type="match status" value="1"/>
</dbReference>
<accession>A0A9W8LSG6</accession>
<evidence type="ECO:0000256" key="4">
    <source>
        <dbReference type="ARBA" id="ARBA00022692"/>
    </source>
</evidence>
<evidence type="ECO:0000256" key="5">
    <source>
        <dbReference type="ARBA" id="ARBA00022824"/>
    </source>
</evidence>
<evidence type="ECO:0000313" key="11">
    <source>
        <dbReference type="EMBL" id="KAJ2798498.1"/>
    </source>
</evidence>
<feature type="transmembrane region" description="Helical" evidence="10">
    <location>
        <begin position="61"/>
        <end position="83"/>
    </location>
</feature>
<dbReference type="Pfam" id="PF06645">
    <property type="entry name" value="SPC12"/>
    <property type="match status" value="1"/>
</dbReference>
<keyword evidence="4 10" id="KW-0812">Transmembrane</keyword>
<keyword evidence="12" id="KW-1185">Reference proteome</keyword>
<reference evidence="11" key="1">
    <citation type="submission" date="2022-07" db="EMBL/GenBank/DDBJ databases">
        <title>Phylogenomic reconstructions and comparative analyses of Kickxellomycotina fungi.</title>
        <authorList>
            <person name="Reynolds N.K."/>
            <person name="Stajich J.E."/>
            <person name="Barry K."/>
            <person name="Grigoriev I.V."/>
            <person name="Crous P."/>
            <person name="Smith M.E."/>
        </authorList>
    </citation>
    <scope>NUCLEOTIDE SEQUENCE</scope>
    <source>
        <strain evidence="11">NRRL 1565</strain>
    </source>
</reference>
<feature type="compositionally biased region" description="Low complexity" evidence="9">
    <location>
        <begin position="128"/>
        <end position="139"/>
    </location>
</feature>
<feature type="region of interest" description="Disordered" evidence="9">
    <location>
        <begin position="128"/>
        <end position="151"/>
    </location>
</feature>
<comment type="subcellular location">
    <subcellularLocation>
        <location evidence="1">Endoplasmic reticulum membrane</location>
        <topology evidence="1">Multi-pass membrane protein</topology>
    </subcellularLocation>
</comment>
<sequence length="151" mass="16580">MWHRTQKPPPGNPRSLSFLASAQLRLVFIRFTSVVHFAESMDFLKPVFESGRIDFEGQSLASSLSTLLIACAGAVALAAGFVLQRLDVCFYAYALCIAATYAVVLPPWPFFRRHPLVWLPRKARGLASGASSSSAQSRRTLVEDVSDDDSC</sequence>
<dbReference type="GO" id="GO:0006465">
    <property type="term" value="P:signal peptide processing"/>
    <property type="evidence" value="ECO:0007669"/>
    <property type="project" value="InterPro"/>
</dbReference>
<comment type="caution">
    <text evidence="11">The sequence shown here is derived from an EMBL/GenBank/DDBJ whole genome shotgun (WGS) entry which is preliminary data.</text>
</comment>
<protein>
    <recommendedName>
        <fullName evidence="3">Signal peptidase complex subunit 1</fullName>
    </recommendedName>
</protein>